<feature type="compositionally biased region" description="Basic and acidic residues" evidence="10">
    <location>
        <begin position="473"/>
        <end position="499"/>
    </location>
</feature>
<dbReference type="GO" id="GO:0004035">
    <property type="term" value="F:alkaline phosphatase activity"/>
    <property type="evidence" value="ECO:0007669"/>
    <property type="project" value="TreeGrafter"/>
</dbReference>
<dbReference type="PANTHER" id="PTHR11596">
    <property type="entry name" value="ALKALINE PHOSPHATASE"/>
    <property type="match status" value="1"/>
</dbReference>
<dbReference type="Gene3D" id="1.10.60.40">
    <property type="match status" value="1"/>
</dbReference>
<dbReference type="RefSeq" id="WP_245728943.1">
    <property type="nucleotide sequence ID" value="NZ_FNQR01000007.1"/>
</dbReference>
<evidence type="ECO:0000313" key="12">
    <source>
        <dbReference type="EMBL" id="SEA73873.1"/>
    </source>
</evidence>
<name>A0A1H4DM50_9BACI</name>
<dbReference type="InterPro" id="IPR018299">
    <property type="entry name" value="Alkaline_phosphatase_AS"/>
</dbReference>
<feature type="signal peptide" evidence="11">
    <location>
        <begin position="1"/>
        <end position="25"/>
    </location>
</feature>
<feature type="binding site" evidence="8">
    <location>
        <position position="156"/>
    </location>
    <ligand>
        <name>Mg(2+)</name>
        <dbReference type="ChEBI" id="CHEBI:18420"/>
    </ligand>
</feature>
<organism evidence="12 13">
    <name type="scientific">Thalassobacillus cyri</name>
    <dbReference type="NCBI Taxonomy" id="571932"/>
    <lineage>
        <taxon>Bacteria</taxon>
        <taxon>Bacillati</taxon>
        <taxon>Bacillota</taxon>
        <taxon>Bacilli</taxon>
        <taxon>Bacillales</taxon>
        <taxon>Bacillaceae</taxon>
        <taxon>Thalassobacillus</taxon>
    </lineage>
</organism>
<feature type="binding site" evidence="8">
    <location>
        <position position="59"/>
    </location>
    <ligand>
        <name>Zn(2+)</name>
        <dbReference type="ChEBI" id="CHEBI:29105"/>
        <label>2</label>
    </ligand>
</feature>
<evidence type="ECO:0000256" key="4">
    <source>
        <dbReference type="ARBA" id="ARBA00022801"/>
    </source>
</evidence>
<comment type="cofactor">
    <cofactor evidence="8">
        <name>Zn(2+)</name>
        <dbReference type="ChEBI" id="CHEBI:29105"/>
    </cofactor>
    <text evidence="8">Binds 2 Zn(2+) ions.</text>
</comment>
<dbReference type="SMART" id="SM00098">
    <property type="entry name" value="alkPPc"/>
    <property type="match status" value="1"/>
</dbReference>
<dbReference type="InterPro" id="IPR001952">
    <property type="entry name" value="Alkaline_phosphatase"/>
</dbReference>
<dbReference type="PANTHER" id="PTHR11596:SF5">
    <property type="entry name" value="ALKALINE PHOSPHATASE"/>
    <property type="match status" value="1"/>
</dbReference>
<dbReference type="STRING" id="571932.SAMN05421743_107202"/>
<keyword evidence="4" id="KW-0378">Hydrolase</keyword>
<evidence type="ECO:0000256" key="9">
    <source>
        <dbReference type="RuleBase" id="RU003946"/>
    </source>
</evidence>
<dbReference type="EMBL" id="FNQR01000007">
    <property type="protein sequence ID" value="SEA73873.1"/>
    <property type="molecule type" value="Genomic_DNA"/>
</dbReference>
<reference evidence="12 13" key="1">
    <citation type="submission" date="2016-10" db="EMBL/GenBank/DDBJ databases">
        <authorList>
            <person name="de Groot N.N."/>
        </authorList>
    </citation>
    <scope>NUCLEOTIDE SEQUENCE [LARGE SCALE GENOMIC DNA]</scope>
    <source>
        <strain evidence="12 13">CCM7597</strain>
    </source>
</reference>
<feature type="binding site" evidence="8">
    <location>
        <position position="326"/>
    </location>
    <ligand>
        <name>Zn(2+)</name>
        <dbReference type="ChEBI" id="CHEBI:29105"/>
        <label>2</label>
    </ligand>
</feature>
<keyword evidence="3 8" id="KW-0479">Metal-binding</keyword>
<dbReference type="SUPFAM" id="SSF53649">
    <property type="entry name" value="Alkaline phosphatase-like"/>
    <property type="match status" value="1"/>
</dbReference>
<sequence length="499" mass="53729">MSIKKKLSAVIITGIIISGSALGFASDTLPFSITADSEEKEQVEVNKNSPKNVIVMVGDGMGLGQMEIARLLEGGKNEELYMESLENVGLLRTYSADNFVTDSAAAGTAIATGNKTYNGGIGVDAAGEEVDSILDLYQDAGKKVGLISTNTVTDATPAAFGGSAADRWSGQEEIARQMLANEYDVLLGGGKNYFSAARQEGNGLIDDFQSKGYEYVTDESSLEAAGTPDKLLGLFNESYMSYKTDRDELNSEEPTLETMTNKALDVLSQDEDGFFLMVEGARIDHAAHAADATGVWQETMEFDRTVEQVVKWSEEREDTLVVVLADHETMGMSATEPMDMEALKNIEVSPEYMAQQLEKDESSGTFTVESVKQVFSEHAAIDLTDQEVDEFLSNVKDNDGEVYAAYRVGWEIGSVIADHYKVGAVDTDIRAESDTGGHTGNMVPVFATGAGSKDFEGVLDNTEIINLIANSVKPEKETGEGHENSNGKGHEKGKGNGHE</sequence>
<evidence type="ECO:0000256" key="6">
    <source>
        <dbReference type="ARBA" id="ARBA00022842"/>
    </source>
</evidence>
<feature type="binding site" evidence="8">
    <location>
        <position position="284"/>
    </location>
    <ligand>
        <name>Zn(2+)</name>
        <dbReference type="ChEBI" id="CHEBI:29105"/>
        <label>2</label>
    </ligand>
</feature>
<keyword evidence="13" id="KW-1185">Reference proteome</keyword>
<evidence type="ECO:0000256" key="11">
    <source>
        <dbReference type="SAM" id="SignalP"/>
    </source>
</evidence>
<comment type="similarity">
    <text evidence="1 9">Belongs to the alkaline phosphatase family.</text>
</comment>
<keyword evidence="2" id="KW-0597">Phosphoprotein</keyword>
<evidence type="ECO:0000256" key="7">
    <source>
        <dbReference type="PIRSR" id="PIRSR601952-1"/>
    </source>
</evidence>
<proteinExistence type="inferred from homology"/>
<evidence type="ECO:0000256" key="5">
    <source>
        <dbReference type="ARBA" id="ARBA00022833"/>
    </source>
</evidence>
<evidence type="ECO:0000313" key="13">
    <source>
        <dbReference type="Proteomes" id="UP000198584"/>
    </source>
</evidence>
<keyword evidence="6 8" id="KW-0460">Magnesium</keyword>
<evidence type="ECO:0000256" key="10">
    <source>
        <dbReference type="SAM" id="MobiDB-lite"/>
    </source>
</evidence>
<protein>
    <submittedName>
        <fullName evidence="12">Alkaline phosphatase</fullName>
    </submittedName>
</protein>
<dbReference type="Proteomes" id="UP000198584">
    <property type="component" value="Unassembled WGS sequence"/>
</dbReference>
<dbReference type="Pfam" id="PF00245">
    <property type="entry name" value="Alk_phosphatase"/>
    <property type="match status" value="1"/>
</dbReference>
<evidence type="ECO:0000256" key="3">
    <source>
        <dbReference type="ARBA" id="ARBA00022723"/>
    </source>
</evidence>
<evidence type="ECO:0000256" key="8">
    <source>
        <dbReference type="PIRSR" id="PIRSR601952-2"/>
    </source>
</evidence>
<dbReference type="Gene3D" id="3.40.720.10">
    <property type="entry name" value="Alkaline Phosphatase, subunit A"/>
    <property type="match status" value="1"/>
</dbReference>
<feature type="binding site" evidence="8">
    <location>
        <position position="279"/>
    </location>
    <ligand>
        <name>Mg(2+)</name>
        <dbReference type="ChEBI" id="CHEBI:18420"/>
    </ligand>
</feature>
<comment type="cofactor">
    <cofactor evidence="8">
        <name>Mg(2+)</name>
        <dbReference type="ChEBI" id="CHEBI:18420"/>
    </cofactor>
    <text evidence="8">Binds 1 Mg(2+) ion.</text>
</comment>
<dbReference type="CDD" id="cd16012">
    <property type="entry name" value="ALP"/>
    <property type="match status" value="1"/>
</dbReference>
<evidence type="ECO:0000256" key="1">
    <source>
        <dbReference type="ARBA" id="ARBA00005984"/>
    </source>
</evidence>
<dbReference type="PRINTS" id="PR00113">
    <property type="entry name" value="ALKPHPHTASE"/>
</dbReference>
<feature type="binding site" evidence="8">
    <location>
        <position position="154"/>
    </location>
    <ligand>
        <name>Mg(2+)</name>
        <dbReference type="ChEBI" id="CHEBI:18420"/>
    </ligand>
</feature>
<feature type="binding site" evidence="8">
    <location>
        <position position="438"/>
    </location>
    <ligand>
        <name>Zn(2+)</name>
        <dbReference type="ChEBI" id="CHEBI:29105"/>
        <label>2</label>
    </ligand>
</feature>
<feature type="active site" description="Phosphoserine intermediate" evidence="7">
    <location>
        <position position="103"/>
    </location>
</feature>
<feature type="binding site" evidence="8">
    <location>
        <position position="327"/>
    </location>
    <ligand>
        <name>Zn(2+)</name>
        <dbReference type="ChEBI" id="CHEBI:29105"/>
        <label>2</label>
    </ligand>
</feature>
<dbReference type="GO" id="GO:0046872">
    <property type="term" value="F:metal ion binding"/>
    <property type="evidence" value="ECO:0007669"/>
    <property type="project" value="UniProtKB-KW"/>
</dbReference>
<feature type="region of interest" description="Disordered" evidence="10">
    <location>
        <begin position="470"/>
        <end position="499"/>
    </location>
</feature>
<accession>A0A1H4DM50</accession>
<gene>
    <name evidence="12" type="ORF">SAMN05421743_107202</name>
</gene>
<keyword evidence="5 8" id="KW-0862">Zinc</keyword>
<dbReference type="AlphaFoldDB" id="A0A1H4DM50"/>
<keyword evidence="11" id="KW-0732">Signal</keyword>
<feature type="binding site" evidence="8">
    <location>
        <position position="288"/>
    </location>
    <ligand>
        <name>Zn(2+)</name>
        <dbReference type="ChEBI" id="CHEBI:29105"/>
        <label>2</label>
    </ligand>
</feature>
<dbReference type="InterPro" id="IPR017850">
    <property type="entry name" value="Alkaline_phosphatase_core_sf"/>
</dbReference>
<feature type="chain" id="PRO_5011473519" evidence="11">
    <location>
        <begin position="26"/>
        <end position="499"/>
    </location>
</feature>
<feature type="binding site" evidence="8">
    <location>
        <position position="59"/>
    </location>
    <ligand>
        <name>Mg(2+)</name>
        <dbReference type="ChEBI" id="CHEBI:18420"/>
    </ligand>
</feature>
<evidence type="ECO:0000256" key="2">
    <source>
        <dbReference type="ARBA" id="ARBA00022553"/>
    </source>
</evidence>
<dbReference type="PROSITE" id="PS00123">
    <property type="entry name" value="ALKALINE_PHOSPHATASE"/>
    <property type="match status" value="1"/>
</dbReference>